<name>A0A7W2D7X3_9ACTN</name>
<dbReference type="CDD" id="cd00077">
    <property type="entry name" value="HDc"/>
    <property type="match status" value="1"/>
</dbReference>
<accession>A0A7W2D7X3</accession>
<sequence length="475" mass="54498">MSADDMKAARDGAEQRMSREDKEEWWEGDPRSEFEHDRDRILYSSAFRRLAGVAQVAAVREKHLLHNRLTHSLKVAQLGRRMAERLLKIDEDRGRAGEERKFENEEWLPEVTEAAGLAHDLGHPPFGHIAEEVLHRHMQNFGSGFEGNAQSFRIVVNLASRKEGVPGLNLTRATRNAILKYPRFMTDPPESGKIRVWHNRKYGEKWGAYDTEYDAFSDARLGFHDEKTRMRCAAAILMDWADDVSYATHDLADYFRAGLIPLDAIRDEFRIKDDSGTKKWRRKAFMDFSFERLGRNPGFSKDAYETNYNALGGERGELGVVEHEWMDRRQDRLDLVHLINALIRKFASAAELASDPPYVQIAPSAQYQVEILKQFAWFYVIKHPALSLTQEGQKRIIDALFSKLVTLLGDARNQVPAHLSDIYEQSGEVRDDLRRARAVCDYICFLTEDQALDLYEKVTGLSVSRGSIFGAWFGK</sequence>
<dbReference type="InterPro" id="IPR050135">
    <property type="entry name" value="dGTPase-like"/>
</dbReference>
<dbReference type="NCBIfam" id="TIGR01353">
    <property type="entry name" value="dGTP_triPase"/>
    <property type="match status" value="1"/>
</dbReference>
<comment type="caution">
    <text evidence="4">The sequence shown here is derived from an EMBL/GenBank/DDBJ whole genome shotgun (WGS) entry which is preliminary data.</text>
</comment>
<evidence type="ECO:0000313" key="5">
    <source>
        <dbReference type="Proteomes" id="UP000586976"/>
    </source>
</evidence>
<dbReference type="RefSeq" id="WP_181867687.1">
    <property type="nucleotide sequence ID" value="NZ_JACEQY010000057.1"/>
</dbReference>
<feature type="domain" description="HD" evidence="3">
    <location>
        <begin position="68"/>
        <end position="247"/>
    </location>
</feature>
<evidence type="ECO:0000313" key="4">
    <source>
        <dbReference type="EMBL" id="MBA4866273.1"/>
    </source>
</evidence>
<dbReference type="SMART" id="SM00471">
    <property type="entry name" value="HDc"/>
    <property type="match status" value="1"/>
</dbReference>
<reference evidence="4 5" key="1">
    <citation type="submission" date="2020-07" db="EMBL/GenBank/DDBJ databases">
        <title>Streptomyces isolated from Indian soil.</title>
        <authorList>
            <person name="Mandal S."/>
            <person name="Maiti P.K."/>
        </authorList>
    </citation>
    <scope>NUCLEOTIDE SEQUENCE [LARGE SCALE GENOMIC DNA]</scope>
    <source>
        <strain evidence="4 5">PSKA54</strain>
    </source>
</reference>
<gene>
    <name evidence="4" type="primary">dgt</name>
    <name evidence="4" type="ORF">H1V43_34135</name>
</gene>
<dbReference type="Pfam" id="PF13286">
    <property type="entry name" value="HD_assoc"/>
    <property type="match status" value="1"/>
</dbReference>
<evidence type="ECO:0000256" key="2">
    <source>
        <dbReference type="SAM" id="MobiDB-lite"/>
    </source>
</evidence>
<evidence type="ECO:0000256" key="1">
    <source>
        <dbReference type="ARBA" id="ARBA00022801"/>
    </source>
</evidence>
<dbReference type="InterPro" id="IPR003607">
    <property type="entry name" value="HD/PDEase_dom"/>
</dbReference>
<protein>
    <submittedName>
        <fullName evidence="4">DNTP triphosphohydrolase</fullName>
    </submittedName>
</protein>
<dbReference type="GO" id="GO:0006203">
    <property type="term" value="P:dGTP catabolic process"/>
    <property type="evidence" value="ECO:0007669"/>
    <property type="project" value="TreeGrafter"/>
</dbReference>
<organism evidence="4 5">
    <name type="scientific">Streptomyces himalayensis subsp. aureolus</name>
    <dbReference type="NCBI Taxonomy" id="2758039"/>
    <lineage>
        <taxon>Bacteria</taxon>
        <taxon>Bacillati</taxon>
        <taxon>Actinomycetota</taxon>
        <taxon>Actinomycetes</taxon>
        <taxon>Kitasatosporales</taxon>
        <taxon>Streptomycetaceae</taxon>
        <taxon>Streptomyces</taxon>
        <taxon>Streptomyces himalayensis</taxon>
    </lineage>
</organism>
<dbReference type="GO" id="GO:0008832">
    <property type="term" value="F:dGTPase activity"/>
    <property type="evidence" value="ECO:0007669"/>
    <property type="project" value="TreeGrafter"/>
</dbReference>
<feature type="region of interest" description="Disordered" evidence="2">
    <location>
        <begin position="1"/>
        <end position="30"/>
    </location>
</feature>
<dbReference type="EMBL" id="JACEQY010000057">
    <property type="protein sequence ID" value="MBA4866273.1"/>
    <property type="molecule type" value="Genomic_DNA"/>
</dbReference>
<evidence type="ECO:0000259" key="3">
    <source>
        <dbReference type="PROSITE" id="PS51831"/>
    </source>
</evidence>
<feature type="compositionally biased region" description="Basic and acidic residues" evidence="2">
    <location>
        <begin position="1"/>
        <end position="22"/>
    </location>
</feature>
<dbReference type="Proteomes" id="UP000586976">
    <property type="component" value="Unassembled WGS sequence"/>
</dbReference>
<keyword evidence="5" id="KW-1185">Reference proteome</keyword>
<dbReference type="InterPro" id="IPR006674">
    <property type="entry name" value="HD_domain"/>
</dbReference>
<dbReference type="PANTHER" id="PTHR11373:SF4">
    <property type="entry name" value="DEOXYNUCLEOSIDE TRIPHOSPHATE TRIPHOSPHOHYDROLASE SAMHD1"/>
    <property type="match status" value="1"/>
</dbReference>
<dbReference type="Gene3D" id="1.10.3210.10">
    <property type="entry name" value="Hypothetical protein af1432"/>
    <property type="match status" value="1"/>
</dbReference>
<keyword evidence="1 4" id="KW-0378">Hydrolase</keyword>
<dbReference type="AlphaFoldDB" id="A0A7W2D7X3"/>
<dbReference type="PROSITE" id="PS51831">
    <property type="entry name" value="HD"/>
    <property type="match status" value="1"/>
</dbReference>
<dbReference type="Pfam" id="PF01966">
    <property type="entry name" value="HD"/>
    <property type="match status" value="1"/>
</dbReference>
<proteinExistence type="predicted"/>
<dbReference type="SUPFAM" id="SSF109604">
    <property type="entry name" value="HD-domain/PDEase-like"/>
    <property type="match status" value="1"/>
</dbReference>
<dbReference type="InterPro" id="IPR006261">
    <property type="entry name" value="dGTPase"/>
</dbReference>
<dbReference type="InterPro" id="IPR026875">
    <property type="entry name" value="PHydrolase_assoc_dom"/>
</dbReference>
<dbReference type="PANTHER" id="PTHR11373">
    <property type="entry name" value="DEOXYNUCLEOSIDE TRIPHOSPHATE TRIPHOSPHOHYDROLASE"/>
    <property type="match status" value="1"/>
</dbReference>